<keyword evidence="1" id="KW-0472">Membrane</keyword>
<evidence type="ECO:0000256" key="1">
    <source>
        <dbReference type="SAM" id="Phobius"/>
    </source>
</evidence>
<feature type="transmembrane region" description="Helical" evidence="1">
    <location>
        <begin position="7"/>
        <end position="28"/>
    </location>
</feature>
<keyword evidence="1" id="KW-1133">Transmembrane helix</keyword>
<protein>
    <submittedName>
        <fullName evidence="2">Uncharacterized protein</fullName>
    </submittedName>
</protein>
<keyword evidence="2" id="KW-0614">Plasmid</keyword>
<accession>A0A6H0UIA1</accession>
<evidence type="ECO:0000313" key="2">
    <source>
        <dbReference type="EMBL" id="QIW55049.1"/>
    </source>
</evidence>
<dbReference type="Proteomes" id="UP000501945">
    <property type="component" value="Plasmid pLraf_19_5_1"/>
</dbReference>
<proteinExistence type="predicted"/>
<gene>
    <name evidence="2" type="ORF">GU336_12750</name>
</gene>
<geneLocation type="plasmid" evidence="3">
    <name>plraf_19_5_1</name>
</geneLocation>
<dbReference type="RefSeq" id="WP_167839278.1">
    <property type="nucleotide sequence ID" value="NZ_CP047617.1"/>
</dbReference>
<reference evidence="2 3" key="1">
    <citation type="submission" date="2019-12" db="EMBL/GenBank/DDBJ databases">
        <title>Whole genome sequences of Lactococcus raffinolactis strains isolated from sewage.</title>
        <authorList>
            <person name="Ybazeta G."/>
            <person name="Ross M."/>
            <person name="Brabant-Kirwan D."/>
            <person name="Saleh M."/>
            <person name="Dillon J.A."/>
            <person name="Splinter K."/>
            <person name="Nokhbeh R."/>
        </authorList>
    </citation>
    <scope>NUCLEOTIDE SEQUENCE [LARGE SCALE GENOMIC DNA]</scope>
    <source>
        <strain evidence="2 3">Lr_19_5</strain>
        <plasmid evidence="3">plraf_19_5_1</plasmid>
    </source>
</reference>
<dbReference type="EMBL" id="CP047617">
    <property type="protein sequence ID" value="QIW55049.1"/>
    <property type="molecule type" value="Genomic_DNA"/>
</dbReference>
<sequence>MEIIAMLIIIGSIFSILISLFKIAIYLLPFVLGIALFIWINANIWTIIGYVAMFMVFIHVMSKKQEDHG</sequence>
<name>A0A6H0UIA1_9LACT</name>
<feature type="transmembrane region" description="Helical" evidence="1">
    <location>
        <begin position="34"/>
        <end position="58"/>
    </location>
</feature>
<evidence type="ECO:0000313" key="3">
    <source>
        <dbReference type="Proteomes" id="UP000501945"/>
    </source>
</evidence>
<organism evidence="2 3">
    <name type="scientific">Pseudolactococcus raffinolactis</name>
    <dbReference type="NCBI Taxonomy" id="1366"/>
    <lineage>
        <taxon>Bacteria</taxon>
        <taxon>Bacillati</taxon>
        <taxon>Bacillota</taxon>
        <taxon>Bacilli</taxon>
        <taxon>Lactobacillales</taxon>
        <taxon>Streptococcaceae</taxon>
        <taxon>Pseudolactococcus</taxon>
    </lineage>
</organism>
<dbReference type="AlphaFoldDB" id="A0A6H0UIA1"/>
<keyword evidence="1" id="KW-0812">Transmembrane</keyword>